<dbReference type="Gene3D" id="3.10.100.10">
    <property type="entry name" value="Mannose-Binding Protein A, subunit A"/>
    <property type="match status" value="1"/>
</dbReference>
<feature type="disulfide bond" evidence="3">
    <location>
        <begin position="122"/>
        <end position="131"/>
    </location>
</feature>
<name>A0A8B6CWF2_MYTGA</name>
<keyword evidence="1" id="KW-0430">Lectin</keyword>
<feature type="compositionally biased region" description="Polar residues" evidence="4">
    <location>
        <begin position="13"/>
        <end position="24"/>
    </location>
</feature>
<evidence type="ECO:0000256" key="3">
    <source>
        <dbReference type="PROSITE-ProRule" id="PRU00076"/>
    </source>
</evidence>
<evidence type="ECO:0000256" key="2">
    <source>
        <dbReference type="ARBA" id="ARBA00023157"/>
    </source>
</evidence>
<dbReference type="InterPro" id="IPR016187">
    <property type="entry name" value="CTDL_fold"/>
</dbReference>
<dbReference type="EMBL" id="UYJE01002489">
    <property type="protein sequence ID" value="VDI11162.1"/>
    <property type="molecule type" value="Genomic_DNA"/>
</dbReference>
<comment type="caution">
    <text evidence="7">The sequence shown here is derived from an EMBL/GenBank/DDBJ whole genome shotgun (WGS) entry which is preliminary data.</text>
</comment>
<dbReference type="AlphaFoldDB" id="A0A8B6CWF2"/>
<dbReference type="PROSITE" id="PS50026">
    <property type="entry name" value="EGF_3"/>
    <property type="match status" value="1"/>
</dbReference>
<dbReference type="SMART" id="SM00181">
    <property type="entry name" value="EGF"/>
    <property type="match status" value="2"/>
</dbReference>
<dbReference type="SUPFAM" id="SSF56436">
    <property type="entry name" value="C-type lectin-like"/>
    <property type="match status" value="1"/>
</dbReference>
<evidence type="ECO:0000313" key="8">
    <source>
        <dbReference type="Proteomes" id="UP000596742"/>
    </source>
</evidence>
<reference evidence="7" key="1">
    <citation type="submission" date="2018-11" db="EMBL/GenBank/DDBJ databases">
        <authorList>
            <person name="Alioto T."/>
            <person name="Alioto T."/>
        </authorList>
    </citation>
    <scope>NUCLEOTIDE SEQUENCE</scope>
</reference>
<dbReference type="PROSITE" id="PS50041">
    <property type="entry name" value="C_TYPE_LECTIN_2"/>
    <property type="match status" value="1"/>
</dbReference>
<dbReference type="InterPro" id="IPR051663">
    <property type="entry name" value="CLec_Tetranectin-domain"/>
</dbReference>
<dbReference type="SMART" id="SM00034">
    <property type="entry name" value="CLECT"/>
    <property type="match status" value="1"/>
</dbReference>
<evidence type="ECO:0000259" key="5">
    <source>
        <dbReference type="PROSITE" id="PS50026"/>
    </source>
</evidence>
<dbReference type="InterPro" id="IPR000742">
    <property type="entry name" value="EGF"/>
</dbReference>
<dbReference type="Proteomes" id="UP000596742">
    <property type="component" value="Unassembled WGS sequence"/>
</dbReference>
<dbReference type="PANTHER" id="PTHR22799:SF6">
    <property type="entry name" value="C-TYPE LECTIN DOMAIN FAMILY 4 MEMBER M-LIKE"/>
    <property type="match status" value="1"/>
</dbReference>
<dbReference type="InterPro" id="IPR018378">
    <property type="entry name" value="C-type_lectin_CS"/>
</dbReference>
<keyword evidence="2 3" id="KW-1015">Disulfide bond</keyword>
<dbReference type="CDD" id="cd00054">
    <property type="entry name" value="EGF_CA"/>
    <property type="match status" value="1"/>
</dbReference>
<dbReference type="Pfam" id="PF00059">
    <property type="entry name" value="Lectin_C"/>
    <property type="match status" value="1"/>
</dbReference>
<dbReference type="SUPFAM" id="SSF57196">
    <property type="entry name" value="EGF/Laminin"/>
    <property type="match status" value="2"/>
</dbReference>
<organism evidence="7 8">
    <name type="scientific">Mytilus galloprovincialis</name>
    <name type="common">Mediterranean mussel</name>
    <dbReference type="NCBI Taxonomy" id="29158"/>
    <lineage>
        <taxon>Eukaryota</taxon>
        <taxon>Metazoa</taxon>
        <taxon>Spiralia</taxon>
        <taxon>Lophotrochozoa</taxon>
        <taxon>Mollusca</taxon>
        <taxon>Bivalvia</taxon>
        <taxon>Autobranchia</taxon>
        <taxon>Pteriomorphia</taxon>
        <taxon>Mytilida</taxon>
        <taxon>Mytiloidea</taxon>
        <taxon>Mytilidae</taxon>
        <taxon>Mytilinae</taxon>
        <taxon>Mytilus</taxon>
    </lineage>
</organism>
<gene>
    <name evidence="7" type="ORF">MGAL_10B075963</name>
</gene>
<dbReference type="PANTHER" id="PTHR22799">
    <property type="entry name" value="TETRANECTIN-RELATED"/>
    <property type="match status" value="1"/>
</dbReference>
<dbReference type="CDD" id="cd00037">
    <property type="entry name" value="CLECT"/>
    <property type="match status" value="1"/>
</dbReference>
<protein>
    <submittedName>
        <fullName evidence="7">Uncharacterized protein</fullName>
    </submittedName>
</protein>
<keyword evidence="8" id="KW-1185">Reference proteome</keyword>
<evidence type="ECO:0000259" key="6">
    <source>
        <dbReference type="PROSITE" id="PS50041"/>
    </source>
</evidence>
<dbReference type="InterPro" id="IPR016186">
    <property type="entry name" value="C-type_lectin-like/link_sf"/>
</dbReference>
<dbReference type="FunFam" id="2.10.25.10:FF:000279">
    <property type="entry name" value="Neurogenic locus notch 1"/>
    <property type="match status" value="1"/>
</dbReference>
<dbReference type="PROSITE" id="PS00022">
    <property type="entry name" value="EGF_1"/>
    <property type="match status" value="1"/>
</dbReference>
<keyword evidence="3" id="KW-0245">EGF-like domain</keyword>
<evidence type="ECO:0000256" key="4">
    <source>
        <dbReference type="SAM" id="MobiDB-lite"/>
    </source>
</evidence>
<evidence type="ECO:0000256" key="1">
    <source>
        <dbReference type="ARBA" id="ARBA00022734"/>
    </source>
</evidence>
<feature type="compositionally biased region" description="Basic and acidic residues" evidence="4">
    <location>
        <begin position="1"/>
        <end position="12"/>
    </location>
</feature>
<accession>A0A8B6CWF2</accession>
<feature type="domain" description="EGF-like" evidence="5">
    <location>
        <begin position="95"/>
        <end position="132"/>
    </location>
</feature>
<dbReference type="PROSITE" id="PS00615">
    <property type="entry name" value="C_TYPE_LECTIN_1"/>
    <property type="match status" value="1"/>
</dbReference>
<proteinExistence type="predicted"/>
<sequence>MARKTNDQRSRNIEQSLRKLNSSGYRGRTQDTDSCWPTNPCQEDTRCLPTHSNGHACFTFVTPCTASPCIHGYCNITNAGYTCTCDAGWSGVNCDINPCMPNPCKNGGTCTNVGGNTHRCACISNTGGSNCQYSCGSSWELNGGTCYYFTRGLYTWQAGQSYCNKYGKLAEPDTSGEISFLKSRATVIGKTFCLGGTDSVTEGTFMWASSNKGITTTDWNIGQPDNYQDRQDCLCMESTFNYRWDDADCATQHQYICEMPYV</sequence>
<dbReference type="InterPro" id="IPR001304">
    <property type="entry name" value="C-type_lectin-like"/>
</dbReference>
<comment type="caution">
    <text evidence="3">Lacks conserved residue(s) required for the propagation of feature annotation.</text>
</comment>
<evidence type="ECO:0000313" key="7">
    <source>
        <dbReference type="EMBL" id="VDI11162.1"/>
    </source>
</evidence>
<dbReference type="Gene3D" id="2.10.25.10">
    <property type="entry name" value="Laminin"/>
    <property type="match status" value="2"/>
</dbReference>
<feature type="domain" description="C-type lectin" evidence="6">
    <location>
        <begin position="142"/>
        <end position="258"/>
    </location>
</feature>
<dbReference type="OrthoDB" id="6103586at2759"/>
<feature type="region of interest" description="Disordered" evidence="4">
    <location>
        <begin position="1"/>
        <end position="33"/>
    </location>
</feature>
<dbReference type="GO" id="GO:0030246">
    <property type="term" value="F:carbohydrate binding"/>
    <property type="evidence" value="ECO:0007669"/>
    <property type="project" value="UniProtKB-KW"/>
</dbReference>